<protein>
    <submittedName>
        <fullName evidence="2">Uncharacterized protein</fullName>
    </submittedName>
</protein>
<sequence length="417" mass="47279">MPLGYFVRRSLTTKTDVHLVSRKSKLVLEIRALRRFSECVAHDGKKTRPALTERQKWHQPSTAEGITVPPDQSSRSMLRHRMDEPRDAIFESIPSIEILRRRDDYRWNHVLEPILEDTNGGALPDLGLLEGGIRVLLSELERYRLPEYLVYVNPENRLEVGPLSFTSALVGHRAERLVQACELGANALNSLETGSLQVSAVSSRALLELAIVCWDIHQKLMDPWRTVHGKISRVRAETRASESITFRVLWETRMGTRFYDPGEGWPQAMNIATRISRIGRLLPEVPHIYDLLCDATHPNMESHATLWRTDRRLIGGLDALRFAPGQSNSPVRLAVVESIILSFRLIIPFARDLWWIAADITNCCDMTVNAQTRTLGLPGRTGRNQLCSCGAGELTRECSHPEPHFDFMAEFTSSREC</sequence>
<feature type="region of interest" description="Disordered" evidence="1">
    <location>
        <begin position="55"/>
        <end position="75"/>
    </location>
</feature>
<reference evidence="2 3" key="2">
    <citation type="journal article" date="2006" name="Environ. Microbiol.">
        <title>Sequence analysis of three plasmids harboured in Rhodococcus erythropolis strain PR4.</title>
        <authorList>
            <person name="Sekine M."/>
            <person name="Tanikawa S."/>
            <person name="Omata S."/>
            <person name="Saito M."/>
            <person name="Fujisawa T."/>
            <person name="Tsukatani N."/>
            <person name="Tajima T."/>
            <person name="Sekigawa T."/>
            <person name="Kosugi H."/>
            <person name="Matsuo Y."/>
            <person name="Nishiko R."/>
            <person name="Imamura K."/>
            <person name="Ito M."/>
            <person name="Narita H."/>
            <person name="Tago S."/>
            <person name="Fujita N."/>
            <person name="Harayama S."/>
        </authorList>
    </citation>
    <scope>NUCLEOTIDE SEQUENCE [LARGE SCALE GENOMIC DNA]</scope>
    <source>
        <strain evidence="3">PR4 / NBRC 100887</strain>
    </source>
</reference>
<reference evidence="3" key="1">
    <citation type="submission" date="2005-03" db="EMBL/GenBank/DDBJ databases">
        <title>Comparison of the complete genome sequences of Rhodococcus erythropolis PR4 and Rhodococcus opacus B4.</title>
        <authorList>
            <person name="Takarada H."/>
            <person name="Sekine M."/>
            <person name="Hosoyama A."/>
            <person name="Yamada R."/>
            <person name="Fujisawa T."/>
            <person name="Omata S."/>
            <person name="Shimizu A."/>
            <person name="Tsukatani N."/>
            <person name="Tanikawa S."/>
            <person name="Fujita N."/>
            <person name="Harayama S."/>
        </authorList>
    </citation>
    <scope>NUCLEOTIDE SEQUENCE [LARGE SCALE GENOMIC DNA]</scope>
    <source>
        <strain evidence="3">PR4 / NBRC 100887</strain>
    </source>
</reference>
<evidence type="ECO:0000256" key="1">
    <source>
        <dbReference type="SAM" id="MobiDB-lite"/>
    </source>
</evidence>
<dbReference type="AlphaFoldDB" id="C1A2U6"/>
<dbReference type="Proteomes" id="UP000002204">
    <property type="component" value="Chromosome"/>
</dbReference>
<organism evidence="2 3">
    <name type="scientific">Rhodococcus erythropolis (strain PR4 / NBRC 100887)</name>
    <dbReference type="NCBI Taxonomy" id="234621"/>
    <lineage>
        <taxon>Bacteria</taxon>
        <taxon>Bacillati</taxon>
        <taxon>Actinomycetota</taxon>
        <taxon>Actinomycetes</taxon>
        <taxon>Mycobacteriales</taxon>
        <taxon>Nocardiaceae</taxon>
        <taxon>Rhodococcus</taxon>
        <taxon>Rhodococcus erythropolis group</taxon>
    </lineage>
</organism>
<proteinExistence type="predicted"/>
<accession>C1A2U6</accession>
<gene>
    <name evidence="2" type="ordered locus">RER_42230</name>
</gene>
<evidence type="ECO:0000313" key="3">
    <source>
        <dbReference type="Proteomes" id="UP000002204"/>
    </source>
</evidence>
<evidence type="ECO:0000313" key="2">
    <source>
        <dbReference type="EMBL" id="BAH34931.1"/>
    </source>
</evidence>
<dbReference type="EMBL" id="AP008957">
    <property type="protein sequence ID" value="BAH34931.1"/>
    <property type="molecule type" value="Genomic_DNA"/>
</dbReference>
<feature type="compositionally biased region" description="Polar residues" evidence="1">
    <location>
        <begin position="58"/>
        <end position="75"/>
    </location>
</feature>
<dbReference type="KEGG" id="rer:RER_42230"/>
<name>C1A2U6_RHOE4</name>
<dbReference type="HOGENOM" id="CLU_658684_0_0_11"/>